<dbReference type="GO" id="GO:0005829">
    <property type="term" value="C:cytosol"/>
    <property type="evidence" value="ECO:0007669"/>
    <property type="project" value="TreeGrafter"/>
</dbReference>
<dbReference type="FunFam" id="3.40.50.720:FF:000111">
    <property type="entry name" value="Glucose-6-phosphate 1-dehydrogenase"/>
    <property type="match status" value="1"/>
</dbReference>
<dbReference type="GO" id="GO:0006006">
    <property type="term" value="P:glucose metabolic process"/>
    <property type="evidence" value="ECO:0007669"/>
    <property type="project" value="UniProtKB-KW"/>
</dbReference>
<dbReference type="FunFam" id="3.30.360.10:FF:000018">
    <property type="entry name" value="Glucose-6-phosphate 1-dehydrogenase"/>
    <property type="match status" value="1"/>
</dbReference>
<keyword evidence="5 13" id="KW-0812">Transmembrane</keyword>
<dbReference type="Gene3D" id="3.30.360.10">
    <property type="entry name" value="Dihydrodipicolinate Reductase, domain 2"/>
    <property type="match status" value="1"/>
</dbReference>
<keyword evidence="6 12" id="KW-0521">NADP</keyword>
<dbReference type="GO" id="GO:0050661">
    <property type="term" value="F:NADP binding"/>
    <property type="evidence" value="ECO:0007669"/>
    <property type="project" value="InterPro"/>
</dbReference>
<keyword evidence="10 12" id="KW-0119">Carbohydrate metabolism</keyword>
<dbReference type="Pfam" id="PF21696">
    <property type="entry name" value="TECR_N"/>
    <property type="match status" value="1"/>
</dbReference>
<evidence type="ECO:0000313" key="18">
    <source>
        <dbReference type="Proteomes" id="UP000095280"/>
    </source>
</evidence>
<evidence type="ECO:0000256" key="8">
    <source>
        <dbReference type="ARBA" id="ARBA00023002"/>
    </source>
</evidence>
<evidence type="ECO:0000313" key="19">
    <source>
        <dbReference type="WBParaSite" id="maker-uti_cns_0004528-snap-gene-0.4-mRNA-1"/>
    </source>
</evidence>
<keyword evidence="4 12" id="KW-0313">Glucose metabolism</keyword>
<evidence type="ECO:0000259" key="15">
    <source>
        <dbReference type="Pfam" id="PF02544"/>
    </source>
</evidence>
<dbReference type="PROSITE" id="PS50244">
    <property type="entry name" value="S5A_REDUCTASE"/>
    <property type="match status" value="1"/>
</dbReference>
<dbReference type="GO" id="GO:0016627">
    <property type="term" value="F:oxidoreductase activity, acting on the CH-CH group of donors"/>
    <property type="evidence" value="ECO:0007669"/>
    <property type="project" value="InterPro"/>
</dbReference>
<feature type="transmembrane region" description="Helical" evidence="13">
    <location>
        <begin position="760"/>
        <end position="777"/>
    </location>
</feature>
<comment type="subcellular location">
    <subcellularLocation>
        <location evidence="1">Membrane</location>
        <topology evidence="1">Multi-pass membrane protein</topology>
    </subcellularLocation>
</comment>
<dbReference type="InterPro" id="IPR001104">
    <property type="entry name" value="3-oxo-5_a-steroid_4-DH_C"/>
</dbReference>
<dbReference type="GO" id="GO:0006629">
    <property type="term" value="P:lipid metabolic process"/>
    <property type="evidence" value="ECO:0007669"/>
    <property type="project" value="InterPro"/>
</dbReference>
<dbReference type="NCBIfam" id="TIGR00871">
    <property type="entry name" value="zwf"/>
    <property type="match status" value="1"/>
</dbReference>
<dbReference type="Pfam" id="PF02544">
    <property type="entry name" value="Steroid_dh"/>
    <property type="match status" value="1"/>
</dbReference>
<dbReference type="GO" id="GO:0016020">
    <property type="term" value="C:membrane"/>
    <property type="evidence" value="ECO:0007669"/>
    <property type="project" value="UniProtKB-SubCell"/>
</dbReference>
<dbReference type="AlphaFoldDB" id="A0A1I8H512"/>
<evidence type="ECO:0000256" key="3">
    <source>
        <dbReference type="ARBA" id="ARBA00009975"/>
    </source>
</evidence>
<protein>
    <recommendedName>
        <fullName evidence="12">Glucose-6-phosphate 1-dehydrogenase</fullName>
        <ecNumber evidence="12">1.1.1.49</ecNumber>
    </recommendedName>
</protein>
<dbReference type="PROSITE" id="PS00069">
    <property type="entry name" value="G6P_DEHYDROGENASE"/>
    <property type="match status" value="1"/>
</dbReference>
<dbReference type="PANTHER" id="PTHR23429:SF0">
    <property type="entry name" value="GLUCOSE-6-PHOSPHATE 1-DEHYDROGENASE"/>
    <property type="match status" value="1"/>
</dbReference>
<dbReference type="InterPro" id="IPR036291">
    <property type="entry name" value="NAD(P)-bd_dom_sf"/>
</dbReference>
<comment type="catalytic activity">
    <reaction evidence="11">
        <text>D-glucose 6-phosphate + NADP(+) = 6-phospho-D-glucono-1,5-lactone + NADPH + H(+)</text>
        <dbReference type="Rhea" id="RHEA:15841"/>
        <dbReference type="ChEBI" id="CHEBI:15378"/>
        <dbReference type="ChEBI" id="CHEBI:57783"/>
        <dbReference type="ChEBI" id="CHEBI:57955"/>
        <dbReference type="ChEBI" id="CHEBI:58349"/>
        <dbReference type="ChEBI" id="CHEBI:61548"/>
        <dbReference type="EC" id="1.1.1.49"/>
    </reaction>
    <physiologicalReaction direction="left-to-right" evidence="11">
        <dbReference type="Rhea" id="RHEA:15842"/>
    </physiologicalReaction>
</comment>
<dbReference type="WBParaSite" id="maker-uti_cns_0004528-snap-gene-0.4-mRNA-1">
    <property type="protein sequence ID" value="maker-uti_cns_0004528-snap-gene-0.4-mRNA-1"/>
    <property type="gene ID" value="maker-uti_cns_0004528-snap-gene-0.4"/>
</dbReference>
<evidence type="ECO:0000259" key="16">
    <source>
        <dbReference type="Pfam" id="PF02781"/>
    </source>
</evidence>
<proteinExistence type="inferred from homology"/>
<sequence length="833" mass="94212">MMSDASLEQSLKLLREEAGMVCHSASSHVIIVFGASGDLAKKKIYPTLWWLFRDKLLPSNTHFIGYSRSNLTVDNLRSNAMPYLNAKDSESTQLDEFFKRNSYVQGSYDKPEDFIRLNKFIVDNFSACSNRLFYLAIPPSQFISVATNLKAHCTAESDGLWNRLIVEKPFGKDLDSSEVLAKHLSSLFSEDQIYRIDHYLGKEMVQNVVVLRFANRVFSPLWNRDNIANVVVTFKENFGTEGRGGYFDEFGIIRDVMQNHLLQILCLIAMERPISMEANDIRDEKVKVLRCMRPLSLDDVVVGQYVADPENGKPGYLDDPTVPAGSITPTYAVAALYVDNERWQGVPFIVRAGKALNEKKCEVRIQFKDVIADILPSGAVHRNELVLRVQPNEAVYMKLMTKRPGMGFGAEETELDLTYNRRFTDLKLPDAYERLLLDVLVGSQINFVRTDELREAWRVFTPALHALESQRVAPHPYPYGVRNGPPQADEFMRRLGFTFSGQYFYPHGGSGAGPVKHNLFSAATIITSTMEVIVLRANDGRVIESFTGVSADSTIDDLKQLFAQRQPKYYPDRQSFRKEKTARSLPGNSKLGELAGSAKSLSVYFKDLGPQIGWTTVFVAEYTGPLIVYLLFYLRPAIVYGPEAGKAPMHWIVKAAAACWIGHYAKRLLETVFVHRFSHGTMPWRNLFKNCSYYWGFAAFVAYFVNHPLYTAPADSQAIAALVTFVFCQLGNLSCHVALRNLRPPGTRVRKIPRPTANPFTWLFGLVSCPNYTYEFGSWLSFTVATQCLPAGLFTLAGAYQMTVWALGKHRNYRREFASDYPRGRRAIFPFVL</sequence>
<dbReference type="InterPro" id="IPR001282">
    <property type="entry name" value="G6P_DH"/>
</dbReference>
<feature type="transmembrane region" description="Helical" evidence="13">
    <location>
        <begin position="718"/>
        <end position="739"/>
    </location>
</feature>
<feature type="transmembrane region" description="Helical" evidence="13">
    <location>
        <begin position="612"/>
        <end position="634"/>
    </location>
</feature>
<dbReference type="InterPro" id="IPR049127">
    <property type="entry name" value="TECR-like_N"/>
</dbReference>
<dbReference type="CDD" id="cd01801">
    <property type="entry name" value="Ubl_TECR_like"/>
    <property type="match status" value="1"/>
</dbReference>
<evidence type="ECO:0000256" key="11">
    <source>
        <dbReference type="ARBA" id="ARBA00047696"/>
    </source>
</evidence>
<evidence type="ECO:0000256" key="4">
    <source>
        <dbReference type="ARBA" id="ARBA00022526"/>
    </source>
</evidence>
<evidence type="ECO:0000256" key="6">
    <source>
        <dbReference type="ARBA" id="ARBA00022857"/>
    </source>
</evidence>
<feature type="domain" description="Glucose-6-phosphate dehydrogenase NAD-binding" evidence="14">
    <location>
        <begin position="31"/>
        <end position="207"/>
    </location>
</feature>
<feature type="domain" description="TECR-like N-terminal" evidence="17">
    <location>
        <begin position="530"/>
        <end position="607"/>
    </location>
</feature>
<dbReference type="InterPro" id="IPR022675">
    <property type="entry name" value="G6P_DH_C"/>
</dbReference>
<dbReference type="InterPro" id="IPR019796">
    <property type="entry name" value="G6P_DH_AS"/>
</dbReference>
<dbReference type="UniPathway" id="UPA00115">
    <property type="reaction ID" value="UER00408"/>
</dbReference>
<evidence type="ECO:0000259" key="14">
    <source>
        <dbReference type="Pfam" id="PF00479"/>
    </source>
</evidence>
<dbReference type="Proteomes" id="UP000095280">
    <property type="component" value="Unplaced"/>
</dbReference>
<evidence type="ECO:0000256" key="10">
    <source>
        <dbReference type="ARBA" id="ARBA00023277"/>
    </source>
</evidence>
<evidence type="ECO:0000256" key="7">
    <source>
        <dbReference type="ARBA" id="ARBA00022989"/>
    </source>
</evidence>
<dbReference type="HAMAP" id="MF_00966">
    <property type="entry name" value="G6PD"/>
    <property type="match status" value="1"/>
</dbReference>
<feature type="domain" description="Glucose-6-phosphate dehydrogenase C-terminal" evidence="16">
    <location>
        <begin position="210"/>
        <end position="498"/>
    </location>
</feature>
<keyword evidence="8 12" id="KW-0560">Oxidoreductase</keyword>
<dbReference type="PANTHER" id="PTHR23429">
    <property type="entry name" value="GLUCOSE-6-PHOSPHATE 1-DEHYDROGENASE G6PD"/>
    <property type="match status" value="1"/>
</dbReference>
<dbReference type="SUPFAM" id="SSF55347">
    <property type="entry name" value="Glyceraldehyde-3-phosphate dehydrogenase-like, C-terminal domain"/>
    <property type="match status" value="1"/>
</dbReference>
<evidence type="ECO:0000256" key="13">
    <source>
        <dbReference type="SAM" id="Phobius"/>
    </source>
</evidence>
<evidence type="ECO:0000256" key="2">
    <source>
        <dbReference type="ARBA" id="ARBA00004937"/>
    </source>
</evidence>
<dbReference type="GO" id="GO:0009051">
    <property type="term" value="P:pentose-phosphate shunt, oxidative branch"/>
    <property type="evidence" value="ECO:0007669"/>
    <property type="project" value="TreeGrafter"/>
</dbReference>
<accession>A0A1I8H512</accession>
<feature type="domain" description="3-oxo-5-alpha-steroid 4-dehydrogenase C-terminal" evidence="15">
    <location>
        <begin position="681"/>
        <end position="833"/>
    </location>
</feature>
<dbReference type="EC" id="1.1.1.49" evidence="12"/>
<dbReference type="SUPFAM" id="SSF51735">
    <property type="entry name" value="NAD(P)-binding Rossmann-fold domains"/>
    <property type="match status" value="1"/>
</dbReference>
<name>A0A1I8H512_9PLAT</name>
<dbReference type="Gene3D" id="3.40.50.720">
    <property type="entry name" value="NAD(P)-binding Rossmann-like Domain"/>
    <property type="match status" value="1"/>
</dbReference>
<keyword evidence="7 13" id="KW-1133">Transmembrane helix</keyword>
<keyword evidence="9 13" id="KW-0472">Membrane</keyword>
<evidence type="ECO:0000256" key="1">
    <source>
        <dbReference type="ARBA" id="ARBA00004141"/>
    </source>
</evidence>
<comment type="similarity">
    <text evidence="3 12">Belongs to the glucose-6-phosphate dehydrogenase family.</text>
</comment>
<dbReference type="Pfam" id="PF00479">
    <property type="entry name" value="G6PD_N"/>
    <property type="match status" value="1"/>
</dbReference>
<comment type="pathway">
    <text evidence="2 12">Carbohydrate degradation; pentose phosphate pathway; D-ribulose 5-phosphate from D-glucose 6-phosphate (oxidative stage): step 1/3.</text>
</comment>
<dbReference type="Pfam" id="PF02781">
    <property type="entry name" value="G6PD_C"/>
    <property type="match status" value="1"/>
</dbReference>
<evidence type="ECO:0000256" key="5">
    <source>
        <dbReference type="ARBA" id="ARBA00022692"/>
    </source>
</evidence>
<evidence type="ECO:0000259" key="17">
    <source>
        <dbReference type="Pfam" id="PF21696"/>
    </source>
</evidence>
<comment type="function">
    <text evidence="12">Catalyzes the rate-limiting step of the oxidative pentose-phosphate pathway, which represents a route for the dissimilation of carbohydrates besides glycolysis.</text>
</comment>
<evidence type="ECO:0000256" key="12">
    <source>
        <dbReference type="RuleBase" id="RU362120"/>
    </source>
</evidence>
<keyword evidence="18" id="KW-1185">Reference proteome</keyword>
<dbReference type="PRINTS" id="PR00079">
    <property type="entry name" value="G6PDHDRGNASE"/>
</dbReference>
<organism evidence="18 19">
    <name type="scientific">Macrostomum lignano</name>
    <dbReference type="NCBI Taxonomy" id="282301"/>
    <lineage>
        <taxon>Eukaryota</taxon>
        <taxon>Metazoa</taxon>
        <taxon>Spiralia</taxon>
        <taxon>Lophotrochozoa</taxon>
        <taxon>Platyhelminthes</taxon>
        <taxon>Rhabditophora</taxon>
        <taxon>Macrostomorpha</taxon>
        <taxon>Macrostomida</taxon>
        <taxon>Macrostomidae</taxon>
        <taxon>Macrostomum</taxon>
    </lineage>
</organism>
<evidence type="ECO:0000256" key="9">
    <source>
        <dbReference type="ARBA" id="ARBA00023136"/>
    </source>
</evidence>
<reference evidence="19" key="1">
    <citation type="submission" date="2016-11" db="UniProtKB">
        <authorList>
            <consortium name="WormBaseParasite"/>
        </authorList>
    </citation>
    <scope>IDENTIFICATION</scope>
</reference>
<dbReference type="InterPro" id="IPR022674">
    <property type="entry name" value="G6P_DH_NAD-bd"/>
</dbReference>
<feature type="transmembrane region" description="Helical" evidence="13">
    <location>
        <begin position="692"/>
        <end position="712"/>
    </location>
</feature>
<feature type="transmembrane region" description="Helical" evidence="13">
    <location>
        <begin position="789"/>
        <end position="807"/>
    </location>
</feature>
<dbReference type="GO" id="GO:0004345">
    <property type="term" value="F:glucose-6-phosphate dehydrogenase activity"/>
    <property type="evidence" value="ECO:0007669"/>
    <property type="project" value="UniProtKB-EC"/>
</dbReference>
<dbReference type="Gene3D" id="3.10.20.90">
    <property type="entry name" value="Phosphatidylinositol 3-kinase Catalytic Subunit, Chain A, domain 1"/>
    <property type="match status" value="1"/>
</dbReference>